<proteinExistence type="predicted"/>
<feature type="transmembrane region" description="Helical" evidence="1">
    <location>
        <begin position="34"/>
        <end position="57"/>
    </location>
</feature>
<feature type="transmembrane region" description="Helical" evidence="1">
    <location>
        <begin position="116"/>
        <end position="137"/>
    </location>
</feature>
<reference evidence="2 3" key="1">
    <citation type="submission" date="2016-11" db="EMBL/GenBank/DDBJ databases">
        <authorList>
            <person name="Jaros S."/>
            <person name="Januszkiewicz K."/>
            <person name="Wedrychowicz H."/>
        </authorList>
    </citation>
    <scope>NUCLEOTIDE SEQUENCE [LARGE SCALE GENOMIC DNA]</scope>
    <source>
        <strain evidence="2 3">DSM 21425</strain>
    </source>
</reference>
<keyword evidence="1" id="KW-1133">Transmembrane helix</keyword>
<dbReference type="STRING" id="579105.SAMN04488096_10732"/>
<evidence type="ECO:0000313" key="2">
    <source>
        <dbReference type="EMBL" id="SHJ02912.1"/>
    </source>
</evidence>
<dbReference type="EMBL" id="FQYY01000007">
    <property type="protein sequence ID" value="SHJ02912.1"/>
    <property type="molecule type" value="Genomic_DNA"/>
</dbReference>
<keyword evidence="3" id="KW-1185">Reference proteome</keyword>
<name>A0A1M6FZ37_9FLAO</name>
<keyword evidence="1" id="KW-0472">Membrane</keyword>
<dbReference type="Proteomes" id="UP000184225">
    <property type="component" value="Unassembled WGS sequence"/>
</dbReference>
<protein>
    <submittedName>
        <fullName evidence="2">Uncharacterized protein</fullName>
    </submittedName>
</protein>
<keyword evidence="1" id="KW-0812">Transmembrane</keyword>
<dbReference type="AlphaFoldDB" id="A0A1M6FZ37"/>
<evidence type="ECO:0000256" key="1">
    <source>
        <dbReference type="SAM" id="Phobius"/>
    </source>
</evidence>
<evidence type="ECO:0000313" key="3">
    <source>
        <dbReference type="Proteomes" id="UP000184225"/>
    </source>
</evidence>
<organism evidence="2 3">
    <name type="scientific">Mesonia phycicola</name>
    <dbReference type="NCBI Taxonomy" id="579105"/>
    <lineage>
        <taxon>Bacteria</taxon>
        <taxon>Pseudomonadati</taxon>
        <taxon>Bacteroidota</taxon>
        <taxon>Flavobacteriia</taxon>
        <taxon>Flavobacteriales</taxon>
        <taxon>Flavobacteriaceae</taxon>
        <taxon>Mesonia</taxon>
    </lineage>
</organism>
<feature type="transmembrane region" description="Helical" evidence="1">
    <location>
        <begin position="77"/>
        <end position="95"/>
    </location>
</feature>
<dbReference type="RefSeq" id="WP_073151872.1">
    <property type="nucleotide sequence ID" value="NZ_FQYY01000007.1"/>
</dbReference>
<dbReference type="OrthoDB" id="1432934at2"/>
<gene>
    <name evidence="2" type="ORF">SAMN04488096_10732</name>
</gene>
<accession>A0A1M6FZ37</accession>
<sequence>MEWLEKMRPQKPYRYIFYRLNIISKKLGNNPPEFSTMLIIAITTLFQFFFILLGIGALLGEDVWGLFFSGSNFVSKIIFLGVFLYTNYLIFIYKGKWKFFYEEFKNESSEEKKMGSVYLFIYMVVSILCIVGAGYMVHITSPYTAN</sequence>